<dbReference type="InterPro" id="IPR008772">
    <property type="entry name" value="Phosphonate_metab_PhnH"/>
</dbReference>
<keyword evidence="1" id="KW-0456">Lyase</keyword>
<dbReference type="Pfam" id="PF05845">
    <property type="entry name" value="PhnH"/>
    <property type="match status" value="1"/>
</dbReference>
<dbReference type="Gene3D" id="3.40.50.11310">
    <property type="entry name" value="Bacterial phosphonate metabolism protein PhnH"/>
    <property type="match status" value="1"/>
</dbReference>
<dbReference type="EMBL" id="JABXWT010000009">
    <property type="protein sequence ID" value="NVO57055.1"/>
    <property type="molecule type" value="Genomic_DNA"/>
</dbReference>
<dbReference type="InterPro" id="IPR038058">
    <property type="entry name" value="PhnH-like_sp"/>
</dbReference>
<comment type="caution">
    <text evidence="1">The sequence shown here is derived from an EMBL/GenBank/DDBJ whole genome shotgun (WGS) entry which is preliminary data.</text>
</comment>
<dbReference type="GO" id="GO:0016829">
    <property type="term" value="F:lyase activity"/>
    <property type="evidence" value="ECO:0007669"/>
    <property type="project" value="UniProtKB-KW"/>
</dbReference>
<dbReference type="RefSeq" id="WP_176866107.1">
    <property type="nucleotide sequence ID" value="NZ_JABXWT010000009.1"/>
</dbReference>
<organism evidence="1 2">
    <name type="scientific">Ruegeria haliotis</name>
    <dbReference type="NCBI Taxonomy" id="2747601"/>
    <lineage>
        <taxon>Bacteria</taxon>
        <taxon>Pseudomonadati</taxon>
        <taxon>Pseudomonadota</taxon>
        <taxon>Alphaproteobacteria</taxon>
        <taxon>Rhodobacterales</taxon>
        <taxon>Roseobacteraceae</taxon>
        <taxon>Ruegeria</taxon>
    </lineage>
</organism>
<dbReference type="SUPFAM" id="SSF159709">
    <property type="entry name" value="PhnH-like"/>
    <property type="match status" value="1"/>
</dbReference>
<sequence length="104" mass="11044">MNAQMQFSGGYQNAPLDAAHAFRAAMAGTARPGEIRALTDSDPSAPLSVAVGTLLLTLKVVAEPQRMTIARSAAMVGIFHDDETHRRVCDREVDVSEFTLGTAA</sequence>
<dbReference type="Proteomes" id="UP000630805">
    <property type="component" value="Unassembled WGS sequence"/>
</dbReference>
<gene>
    <name evidence="1" type="ORF">HW561_14780</name>
</gene>
<evidence type="ECO:0000313" key="1">
    <source>
        <dbReference type="EMBL" id="NVO57055.1"/>
    </source>
</evidence>
<reference evidence="1 2" key="1">
    <citation type="submission" date="2020-06" db="EMBL/GenBank/DDBJ databases">
        <authorList>
            <person name="Cao W.R."/>
        </authorList>
    </citation>
    <scope>NUCLEOTIDE SEQUENCE [LARGE SCALE GENOMIC DNA]</scope>
    <source>
        <strain evidence="1 2">B1Z28</strain>
    </source>
</reference>
<protein>
    <submittedName>
        <fullName evidence="1">Phosphonate C-P lyase system protein PhnH</fullName>
    </submittedName>
</protein>
<accession>A0ABX2PSC3</accession>
<proteinExistence type="predicted"/>
<evidence type="ECO:0000313" key="2">
    <source>
        <dbReference type="Proteomes" id="UP000630805"/>
    </source>
</evidence>
<name>A0ABX2PSC3_9RHOB</name>
<keyword evidence="2" id="KW-1185">Reference proteome</keyword>